<evidence type="ECO:0000256" key="1">
    <source>
        <dbReference type="SAM" id="MobiDB-lite"/>
    </source>
</evidence>
<feature type="compositionally biased region" description="Basic and acidic residues" evidence="1">
    <location>
        <begin position="130"/>
        <end position="140"/>
    </location>
</feature>
<protein>
    <submittedName>
        <fullName evidence="2">Uncharacterized protein</fullName>
    </submittedName>
</protein>
<sequence>MPVVQMIEREEEGAEGTQITVLAATKTQSKGAFLLLRNADEVKWIKQEDRMEQFGAAWGSEATLRTNYAEVVVETLSMRARLLRERKERERNDVSSTWEQTRCVVWSPMLSRKENRKGRQAQAGTGEIVGEERKVKADKGHRSKGLSTKT</sequence>
<gene>
    <name evidence="2" type="ORF">DFH05DRAFT_1461382</name>
</gene>
<evidence type="ECO:0000313" key="2">
    <source>
        <dbReference type="EMBL" id="KAJ3743252.1"/>
    </source>
</evidence>
<accession>A0A9W8NYF4</accession>
<dbReference type="AlphaFoldDB" id="A0A9W8NYF4"/>
<comment type="caution">
    <text evidence="2">The sequence shown here is derived from an EMBL/GenBank/DDBJ whole genome shotgun (WGS) entry which is preliminary data.</text>
</comment>
<keyword evidence="3" id="KW-1185">Reference proteome</keyword>
<feature type="region of interest" description="Disordered" evidence="1">
    <location>
        <begin position="109"/>
        <end position="150"/>
    </location>
</feature>
<proteinExistence type="predicted"/>
<reference evidence="2 3" key="1">
    <citation type="journal article" date="2023" name="Proc. Natl. Acad. Sci. U.S.A.">
        <title>A global phylogenomic analysis of the shiitake genus Lentinula.</title>
        <authorList>
            <person name="Sierra-Patev S."/>
            <person name="Min B."/>
            <person name="Naranjo-Ortiz M."/>
            <person name="Looney B."/>
            <person name="Konkel Z."/>
            <person name="Slot J.C."/>
            <person name="Sakamoto Y."/>
            <person name="Steenwyk J.L."/>
            <person name="Rokas A."/>
            <person name="Carro J."/>
            <person name="Camarero S."/>
            <person name="Ferreira P."/>
            <person name="Molpeceres G."/>
            <person name="Ruiz-Duenas F.J."/>
            <person name="Serrano A."/>
            <person name="Henrissat B."/>
            <person name="Drula E."/>
            <person name="Hughes K.W."/>
            <person name="Mata J.L."/>
            <person name="Ishikawa N.K."/>
            <person name="Vargas-Isla R."/>
            <person name="Ushijima S."/>
            <person name="Smith C.A."/>
            <person name="Donoghue J."/>
            <person name="Ahrendt S."/>
            <person name="Andreopoulos W."/>
            <person name="He G."/>
            <person name="LaButti K."/>
            <person name="Lipzen A."/>
            <person name="Ng V."/>
            <person name="Riley R."/>
            <person name="Sandor L."/>
            <person name="Barry K."/>
            <person name="Martinez A.T."/>
            <person name="Xiao Y."/>
            <person name="Gibbons J.G."/>
            <person name="Terashima K."/>
            <person name="Grigoriev I.V."/>
            <person name="Hibbett D."/>
        </authorList>
    </citation>
    <scope>NUCLEOTIDE SEQUENCE [LARGE SCALE GENOMIC DNA]</scope>
    <source>
        <strain evidence="2 3">TFB7810</strain>
    </source>
</reference>
<organism evidence="2 3">
    <name type="scientific">Lentinula detonsa</name>
    <dbReference type="NCBI Taxonomy" id="2804962"/>
    <lineage>
        <taxon>Eukaryota</taxon>
        <taxon>Fungi</taxon>
        <taxon>Dikarya</taxon>
        <taxon>Basidiomycota</taxon>
        <taxon>Agaricomycotina</taxon>
        <taxon>Agaricomycetes</taxon>
        <taxon>Agaricomycetidae</taxon>
        <taxon>Agaricales</taxon>
        <taxon>Marasmiineae</taxon>
        <taxon>Omphalotaceae</taxon>
        <taxon>Lentinula</taxon>
    </lineage>
</organism>
<dbReference type="EMBL" id="JANVFU010000009">
    <property type="protein sequence ID" value="KAJ3743252.1"/>
    <property type="molecule type" value="Genomic_DNA"/>
</dbReference>
<name>A0A9W8NYF4_9AGAR</name>
<evidence type="ECO:0000313" key="3">
    <source>
        <dbReference type="Proteomes" id="UP001142393"/>
    </source>
</evidence>
<dbReference type="Proteomes" id="UP001142393">
    <property type="component" value="Unassembled WGS sequence"/>
</dbReference>